<protein>
    <submittedName>
        <fullName evidence="1">Uncharacterized protein</fullName>
    </submittedName>
</protein>
<comment type="caution">
    <text evidence="1">The sequence shown here is derived from an EMBL/GenBank/DDBJ whole genome shotgun (WGS) entry which is preliminary data.</text>
</comment>
<keyword evidence="2" id="KW-1185">Reference proteome</keyword>
<reference evidence="1 2" key="1">
    <citation type="submission" date="2023-06" db="EMBL/GenBank/DDBJ databases">
        <title>Roseiconus lacunae JC819 isolated from Gulf of Mannar region, Tamil Nadu.</title>
        <authorList>
            <person name="Pk S."/>
            <person name="Ch S."/>
            <person name="Ch V.R."/>
        </authorList>
    </citation>
    <scope>NUCLEOTIDE SEQUENCE [LARGE SCALE GENOMIC DNA]</scope>
    <source>
        <strain evidence="1 2">JC819</strain>
    </source>
</reference>
<organism evidence="1 2">
    <name type="scientific">Roseiconus lacunae</name>
    <dbReference type="NCBI Taxonomy" id="2605694"/>
    <lineage>
        <taxon>Bacteria</taxon>
        <taxon>Pseudomonadati</taxon>
        <taxon>Planctomycetota</taxon>
        <taxon>Planctomycetia</taxon>
        <taxon>Pirellulales</taxon>
        <taxon>Pirellulaceae</taxon>
        <taxon>Roseiconus</taxon>
    </lineage>
</organism>
<evidence type="ECO:0000313" key="2">
    <source>
        <dbReference type="Proteomes" id="UP001239462"/>
    </source>
</evidence>
<dbReference type="EMBL" id="JASZZN010000019">
    <property type="protein sequence ID" value="MDM4018179.1"/>
    <property type="molecule type" value="Genomic_DNA"/>
</dbReference>
<sequence>MGTVGKLSRQLRAIDRIAPQLKEGGIVRKVPVDRDAKREAVGLSVAHRKIGAFGGLLYGAAAVSHSMTTAGPDITHGGQDSRLDVGDMTLLEADRRLSWKTYTLVYDLLEEIFAGDSLPDLILLNVPLVMGRAVYAQALEDSETDTELRHEVGELRDRLEAFWEKHISRCFPFDPEGPRVVTLDRGRFGSLLRLLKSKSQEVTPDPIDGEVERLIREEWTQVLSVGIDRVLAGILNPDYRTAAFNREQDLRDKRAFPQSIIEKGTIAFHYLTGLRGTPIQVETLGSAAHWREQGGEAAIDALASDLISLTYFDVRQAVPLPLWYAQQSVQIIKKTQGGQGLLEFYKREALRAMQQELRDRAWLAGWEEE</sequence>
<gene>
    <name evidence="1" type="ORF">QTN89_22205</name>
</gene>
<accession>A0ABT7PNT9</accession>
<name>A0ABT7PNT9_9BACT</name>
<dbReference type="RefSeq" id="WP_289165860.1">
    <property type="nucleotide sequence ID" value="NZ_JASZZN010000019.1"/>
</dbReference>
<dbReference type="Proteomes" id="UP001239462">
    <property type="component" value="Unassembled WGS sequence"/>
</dbReference>
<evidence type="ECO:0000313" key="1">
    <source>
        <dbReference type="EMBL" id="MDM4018179.1"/>
    </source>
</evidence>
<proteinExistence type="predicted"/>